<dbReference type="Pfam" id="PF01408">
    <property type="entry name" value="GFO_IDH_MocA"/>
    <property type="match status" value="1"/>
</dbReference>
<dbReference type="RefSeq" id="WP_188861464.1">
    <property type="nucleotide sequence ID" value="NZ_BMLT01000007.1"/>
</dbReference>
<organism evidence="3 4">
    <name type="scientific">Marinobacterium nitratireducens</name>
    <dbReference type="NCBI Taxonomy" id="518897"/>
    <lineage>
        <taxon>Bacteria</taxon>
        <taxon>Pseudomonadati</taxon>
        <taxon>Pseudomonadota</taxon>
        <taxon>Gammaproteobacteria</taxon>
        <taxon>Oceanospirillales</taxon>
        <taxon>Oceanospirillaceae</taxon>
        <taxon>Marinobacterium</taxon>
    </lineage>
</organism>
<keyword evidence="4" id="KW-1185">Reference proteome</keyword>
<feature type="domain" description="GFO/IDH/MocA-like oxidoreductase" evidence="2">
    <location>
        <begin position="150"/>
        <end position="281"/>
    </location>
</feature>
<dbReference type="Gene3D" id="3.30.360.10">
    <property type="entry name" value="Dihydrodipicolinate Reductase, domain 2"/>
    <property type="match status" value="1"/>
</dbReference>
<dbReference type="Proteomes" id="UP000599578">
    <property type="component" value="Unassembled WGS sequence"/>
</dbReference>
<name>A0A917ZLA7_9GAMM</name>
<sequence>MSTNPVVKKLGRRLRLGVVGGGPGSFIGSIHRGAALMNEQYEVVACVLSSDPGRSVAAAAELGIPRGYRHIEDMIESEATREDGIDVISIMTPNDSHYKIACLALDKGIHVICEKPLTNLYHQAKSLEIRAKKSGLQFCVAYAYSGYPMVRQARAMVEAGELGEIRMIQCNYVQGHLAEMSEAELQGKNWHMRADIAGEDLIVADIGTHCYHLCSYVTGMLPEQLSADSCTMVPGRSATDFTSIQLRYANGARGSFWVTQAAAGAEHGLYLRVFGSKGGIEWHQEHPNELLFRSLGHPAQLLTKGRPGLYESANRATGVPVGHPEGYREGFATLYNDFADAVSDTIKNIRNPLIHFPPIEDGVQGVRFIEAAIESNRGNGMWVYIEPKFTNCY</sequence>
<gene>
    <name evidence="3" type="ORF">GCM10011348_30560</name>
</gene>
<dbReference type="PANTHER" id="PTHR43708">
    <property type="entry name" value="CONSERVED EXPRESSED OXIDOREDUCTASE (EUROFUNG)"/>
    <property type="match status" value="1"/>
</dbReference>
<dbReference type="PANTHER" id="PTHR43708:SF3">
    <property type="entry name" value="OXIDOREDUCTASE"/>
    <property type="match status" value="1"/>
</dbReference>
<dbReference type="InterPro" id="IPR000683">
    <property type="entry name" value="Gfo/Idh/MocA-like_OxRdtase_N"/>
</dbReference>
<dbReference type="Gene3D" id="3.40.50.720">
    <property type="entry name" value="NAD(P)-binding Rossmann-like Domain"/>
    <property type="match status" value="1"/>
</dbReference>
<dbReference type="GO" id="GO:0000166">
    <property type="term" value="F:nucleotide binding"/>
    <property type="evidence" value="ECO:0007669"/>
    <property type="project" value="InterPro"/>
</dbReference>
<dbReference type="SUPFAM" id="SSF55347">
    <property type="entry name" value="Glyceraldehyde-3-phosphate dehydrogenase-like, C-terminal domain"/>
    <property type="match status" value="1"/>
</dbReference>
<dbReference type="SUPFAM" id="SSF51735">
    <property type="entry name" value="NAD(P)-binding Rossmann-fold domains"/>
    <property type="match status" value="1"/>
</dbReference>
<reference evidence="3 4" key="1">
    <citation type="journal article" date="2014" name="Int. J. Syst. Evol. Microbiol.">
        <title>Complete genome sequence of Corynebacterium casei LMG S-19264T (=DSM 44701T), isolated from a smear-ripened cheese.</title>
        <authorList>
            <consortium name="US DOE Joint Genome Institute (JGI-PGF)"/>
            <person name="Walter F."/>
            <person name="Albersmeier A."/>
            <person name="Kalinowski J."/>
            <person name="Ruckert C."/>
        </authorList>
    </citation>
    <scope>NUCLEOTIDE SEQUENCE [LARGE SCALE GENOMIC DNA]</scope>
    <source>
        <strain evidence="3 4">CGMCC 1.7286</strain>
    </source>
</reference>
<protein>
    <submittedName>
        <fullName evidence="3">Oxidoreductase</fullName>
    </submittedName>
</protein>
<dbReference type="InterPro" id="IPR036291">
    <property type="entry name" value="NAD(P)-bd_dom_sf"/>
</dbReference>
<dbReference type="EMBL" id="BMLT01000007">
    <property type="protein sequence ID" value="GGO84398.1"/>
    <property type="molecule type" value="Genomic_DNA"/>
</dbReference>
<evidence type="ECO:0000259" key="2">
    <source>
        <dbReference type="Pfam" id="PF22725"/>
    </source>
</evidence>
<comment type="caution">
    <text evidence="3">The sequence shown here is derived from an EMBL/GenBank/DDBJ whole genome shotgun (WGS) entry which is preliminary data.</text>
</comment>
<dbReference type="InterPro" id="IPR055170">
    <property type="entry name" value="GFO_IDH_MocA-like_dom"/>
</dbReference>
<evidence type="ECO:0000259" key="1">
    <source>
        <dbReference type="Pfam" id="PF01408"/>
    </source>
</evidence>
<accession>A0A917ZLA7</accession>
<evidence type="ECO:0000313" key="4">
    <source>
        <dbReference type="Proteomes" id="UP000599578"/>
    </source>
</evidence>
<dbReference type="InterPro" id="IPR051317">
    <property type="entry name" value="Gfo/Idh/MocA_oxidoreduct"/>
</dbReference>
<dbReference type="Pfam" id="PF22725">
    <property type="entry name" value="GFO_IDH_MocA_C3"/>
    <property type="match status" value="1"/>
</dbReference>
<dbReference type="AlphaFoldDB" id="A0A917ZLA7"/>
<proteinExistence type="predicted"/>
<evidence type="ECO:0000313" key="3">
    <source>
        <dbReference type="EMBL" id="GGO84398.1"/>
    </source>
</evidence>
<feature type="domain" description="Gfo/Idh/MocA-like oxidoreductase N-terminal" evidence="1">
    <location>
        <begin position="15"/>
        <end position="142"/>
    </location>
</feature>